<evidence type="ECO:0000313" key="10">
    <source>
        <dbReference type="EMBL" id="PNZ69025.1"/>
    </source>
</evidence>
<dbReference type="Pfam" id="PF02729">
    <property type="entry name" value="OTCace_N"/>
    <property type="match status" value="1"/>
</dbReference>
<dbReference type="GO" id="GO:0016597">
    <property type="term" value="F:amino acid binding"/>
    <property type="evidence" value="ECO:0007669"/>
    <property type="project" value="InterPro"/>
</dbReference>
<dbReference type="NCBIfam" id="NF002032">
    <property type="entry name" value="PRK00856.1"/>
    <property type="match status" value="1"/>
</dbReference>
<dbReference type="EC" id="2.1.3.2" evidence="7"/>
<dbReference type="NCBIfam" id="TIGR00670">
    <property type="entry name" value="asp_carb_tr"/>
    <property type="match status" value="1"/>
</dbReference>
<feature type="domain" description="Aspartate/ornithine carbamoyltransferase carbamoyl-P binding" evidence="9">
    <location>
        <begin position="3"/>
        <end position="140"/>
    </location>
</feature>
<evidence type="ECO:0000259" key="8">
    <source>
        <dbReference type="Pfam" id="PF00185"/>
    </source>
</evidence>
<dbReference type="PROSITE" id="PS00097">
    <property type="entry name" value="CARBAMOYLTRANSFERASE"/>
    <property type="match status" value="1"/>
</dbReference>
<comment type="function">
    <text evidence="5 7">Catalyzes the condensation of carbamoyl phosphate and aspartate to form carbamoyl aspartate and inorganic phosphate, the committed step in the de novo pyrimidine nucleotide biosynthesis pathway.</text>
</comment>
<comment type="caution">
    <text evidence="10">The sequence shown here is derived from an EMBL/GenBank/DDBJ whole genome shotgun (WGS) entry which is preliminary data.</text>
</comment>
<evidence type="ECO:0000256" key="3">
    <source>
        <dbReference type="ARBA" id="ARBA00022679"/>
    </source>
</evidence>
<evidence type="ECO:0000256" key="1">
    <source>
        <dbReference type="ARBA" id="ARBA00004852"/>
    </source>
</evidence>
<dbReference type="InterPro" id="IPR006131">
    <property type="entry name" value="Asp_carbamoyltransf_Asp/Orn-bd"/>
</dbReference>
<keyword evidence="4 7" id="KW-0665">Pyrimidine biosynthesis</keyword>
<dbReference type="RefSeq" id="WP_059106631.1">
    <property type="nucleotide sequence ID" value="NZ_AP024589.1"/>
</dbReference>
<comment type="subunit">
    <text evidence="7">Heterododecamer (2C3:3R2) of six catalytic PyrB chains organized as two trimers (C3), and six regulatory PyrI chains organized as three dimers (R2).</text>
</comment>
<accession>A0AAP8PQE1</accession>
<comment type="similarity">
    <text evidence="2 7">Belongs to the aspartate/ornithine carbamoyltransferase superfamily. ATCase family.</text>
</comment>
<feature type="binding site" evidence="7">
    <location>
        <position position="210"/>
    </location>
    <ligand>
        <name>L-aspartate</name>
        <dbReference type="ChEBI" id="CHEBI:29991"/>
    </ligand>
</feature>
<feature type="domain" description="Aspartate/ornithine carbamoyltransferase Asp/Orn-binding" evidence="8">
    <location>
        <begin position="146"/>
        <end position="289"/>
    </location>
</feature>
<dbReference type="GO" id="GO:0006207">
    <property type="term" value="P:'de novo' pyrimidine nucleobase biosynthetic process"/>
    <property type="evidence" value="ECO:0007669"/>
    <property type="project" value="InterPro"/>
</dbReference>
<proteinExistence type="inferred from homology"/>
<evidence type="ECO:0000256" key="6">
    <source>
        <dbReference type="ARBA" id="ARBA00048859"/>
    </source>
</evidence>
<sequence length="298" mass="33593">MDHLLSVEHLTTTELYGLIQRASQFKAGEVEIPNYQDVFVSNLFFENSTRTKSSFLVAEKKLGMQLIDFETATSSVQKGESLYDTCKTMESIGVNMLVIRHPQNAYYDSLEGLNIPVVNGGDGSGQHPTQCLLDLMTIYETFQSFKDLNVLICGDIKNSRVARSNYHSLTALGANVMFSSPEAWQDDTLHGAYVDIDEVIDKVDIVMLLRVQHERHEANEVTSFEADTYHERFGLTQGRYDQLQDHAIVMHPAPVNRGVEIASDLVEAPKSRIFKQMENGMYMRMAVIDTILKSRGEV</sequence>
<comment type="pathway">
    <text evidence="1 7">Pyrimidine metabolism; UMP biosynthesis via de novo pathway; (S)-dihydroorotate from bicarbonate: step 2/3.</text>
</comment>
<feature type="binding site" evidence="7">
    <location>
        <position position="100"/>
    </location>
    <ligand>
        <name>carbamoyl phosphate</name>
        <dbReference type="ChEBI" id="CHEBI:58228"/>
    </ligand>
</feature>
<dbReference type="GO" id="GO:0005829">
    <property type="term" value="C:cytosol"/>
    <property type="evidence" value="ECO:0007669"/>
    <property type="project" value="TreeGrafter"/>
</dbReference>
<feature type="binding site" evidence="7">
    <location>
        <position position="50"/>
    </location>
    <ligand>
        <name>carbamoyl phosphate</name>
        <dbReference type="ChEBI" id="CHEBI:58228"/>
    </ligand>
</feature>
<gene>
    <name evidence="7" type="primary">pyrB</name>
    <name evidence="10" type="ORF">CD158_01735</name>
</gene>
<evidence type="ECO:0000256" key="7">
    <source>
        <dbReference type="HAMAP-Rule" id="MF_00001"/>
    </source>
</evidence>
<feature type="binding site" evidence="7">
    <location>
        <position position="160"/>
    </location>
    <ligand>
        <name>L-aspartate</name>
        <dbReference type="ChEBI" id="CHEBI:29991"/>
    </ligand>
</feature>
<evidence type="ECO:0000256" key="5">
    <source>
        <dbReference type="ARBA" id="ARBA00043884"/>
    </source>
</evidence>
<dbReference type="GO" id="GO:0004070">
    <property type="term" value="F:aspartate carbamoyltransferase activity"/>
    <property type="evidence" value="ECO:0007669"/>
    <property type="project" value="UniProtKB-UniRule"/>
</dbReference>
<dbReference type="GeneID" id="64982473"/>
<dbReference type="PANTHER" id="PTHR45753:SF6">
    <property type="entry name" value="ASPARTATE CARBAMOYLTRANSFERASE"/>
    <property type="match status" value="1"/>
</dbReference>
<name>A0AAP8PQE1_9STAP</name>
<evidence type="ECO:0000256" key="2">
    <source>
        <dbReference type="ARBA" id="ARBA00008896"/>
    </source>
</evidence>
<evidence type="ECO:0000313" key="11">
    <source>
        <dbReference type="Proteomes" id="UP000242470"/>
    </source>
</evidence>
<dbReference type="GO" id="GO:0006520">
    <property type="term" value="P:amino acid metabolic process"/>
    <property type="evidence" value="ECO:0007669"/>
    <property type="project" value="InterPro"/>
</dbReference>
<dbReference type="InterPro" id="IPR036901">
    <property type="entry name" value="Asp/Orn_carbamoylTrfase_sf"/>
</dbReference>
<dbReference type="InterPro" id="IPR002082">
    <property type="entry name" value="Asp_carbamoyltransf"/>
</dbReference>
<dbReference type="GO" id="GO:0044205">
    <property type="term" value="P:'de novo' UMP biosynthetic process"/>
    <property type="evidence" value="ECO:0007669"/>
    <property type="project" value="UniProtKB-UniRule"/>
</dbReference>
<keyword evidence="3 7" id="KW-0808">Transferase</keyword>
<evidence type="ECO:0000259" key="9">
    <source>
        <dbReference type="Pfam" id="PF02729"/>
    </source>
</evidence>
<dbReference type="InterPro" id="IPR006130">
    <property type="entry name" value="Asp/Orn_carbamoylTrfase"/>
</dbReference>
<protein>
    <recommendedName>
        <fullName evidence="7">Aspartate carbamoyltransferase</fullName>
        <ecNumber evidence="7">2.1.3.2</ecNumber>
    </recommendedName>
    <alternativeName>
        <fullName evidence="7">Aspartate transcarbamylase</fullName>
        <shortName evidence="7">ATCase</shortName>
    </alternativeName>
</protein>
<organism evidence="10 11">
    <name type="scientific">Staphylococcus auricularis</name>
    <dbReference type="NCBI Taxonomy" id="29379"/>
    <lineage>
        <taxon>Bacteria</taxon>
        <taxon>Bacillati</taxon>
        <taxon>Bacillota</taxon>
        <taxon>Bacilli</taxon>
        <taxon>Bacillales</taxon>
        <taxon>Staphylococcaceae</taxon>
        <taxon>Staphylococcus</taxon>
    </lineage>
</organism>
<evidence type="ECO:0000256" key="4">
    <source>
        <dbReference type="ARBA" id="ARBA00022975"/>
    </source>
</evidence>
<feature type="binding site" evidence="7">
    <location>
        <position position="51"/>
    </location>
    <ligand>
        <name>carbamoyl phosphate</name>
        <dbReference type="ChEBI" id="CHEBI:58228"/>
    </ligand>
</feature>
<dbReference type="PANTHER" id="PTHR45753">
    <property type="entry name" value="ORNITHINE CARBAMOYLTRANSFERASE, MITOCHONDRIAL"/>
    <property type="match status" value="1"/>
</dbReference>
<dbReference type="PRINTS" id="PR00100">
    <property type="entry name" value="AOTCASE"/>
</dbReference>
<reference evidence="10 11" key="1">
    <citation type="submission" date="2017-08" db="EMBL/GenBank/DDBJ databases">
        <title>Draft genome sequences of 64 type strains of genus Staph aureus.</title>
        <authorList>
            <person name="Cole K."/>
            <person name="Golubchik T."/>
            <person name="Russell J."/>
            <person name="Foster D."/>
            <person name="Llewelyn M."/>
            <person name="Wilson D."/>
            <person name="Crook D."/>
            <person name="Paul J."/>
        </authorList>
    </citation>
    <scope>NUCLEOTIDE SEQUENCE [LARGE SCALE GENOMIC DNA]</scope>
    <source>
        <strain evidence="10 11">NCTC 12101</strain>
    </source>
</reference>
<dbReference type="Gene3D" id="3.40.50.1370">
    <property type="entry name" value="Aspartate/ornithine carbamoyltransferase"/>
    <property type="match status" value="2"/>
</dbReference>
<dbReference type="AlphaFoldDB" id="A0AAP8PQE1"/>
<feature type="binding site" evidence="7">
    <location>
        <position position="254"/>
    </location>
    <ligand>
        <name>carbamoyl phosphate</name>
        <dbReference type="ChEBI" id="CHEBI:58228"/>
    </ligand>
</feature>
<dbReference type="EMBL" id="PPQW01000006">
    <property type="protein sequence ID" value="PNZ69025.1"/>
    <property type="molecule type" value="Genomic_DNA"/>
</dbReference>
<feature type="binding site" evidence="7">
    <location>
        <position position="127"/>
    </location>
    <ligand>
        <name>carbamoyl phosphate</name>
        <dbReference type="ChEBI" id="CHEBI:58228"/>
    </ligand>
</feature>
<comment type="catalytic activity">
    <reaction evidence="6 7">
        <text>carbamoyl phosphate + L-aspartate = N-carbamoyl-L-aspartate + phosphate + H(+)</text>
        <dbReference type="Rhea" id="RHEA:20013"/>
        <dbReference type="ChEBI" id="CHEBI:15378"/>
        <dbReference type="ChEBI" id="CHEBI:29991"/>
        <dbReference type="ChEBI" id="CHEBI:32814"/>
        <dbReference type="ChEBI" id="CHEBI:43474"/>
        <dbReference type="ChEBI" id="CHEBI:58228"/>
        <dbReference type="EC" id="2.1.3.2"/>
    </reaction>
</comment>
<dbReference type="HAMAP" id="MF_00001">
    <property type="entry name" value="Asp_carb_tr"/>
    <property type="match status" value="1"/>
</dbReference>
<dbReference type="Proteomes" id="UP000242470">
    <property type="component" value="Unassembled WGS sequence"/>
</dbReference>
<dbReference type="Pfam" id="PF00185">
    <property type="entry name" value="OTCace"/>
    <property type="match status" value="1"/>
</dbReference>
<feature type="binding site" evidence="7">
    <location>
        <position position="130"/>
    </location>
    <ligand>
        <name>carbamoyl phosphate</name>
        <dbReference type="ChEBI" id="CHEBI:58228"/>
    </ligand>
</feature>
<dbReference type="PRINTS" id="PR00101">
    <property type="entry name" value="ATCASE"/>
</dbReference>
<feature type="binding site" evidence="7">
    <location>
        <position position="78"/>
    </location>
    <ligand>
        <name>L-aspartate</name>
        <dbReference type="ChEBI" id="CHEBI:29991"/>
    </ligand>
</feature>
<dbReference type="FunFam" id="3.40.50.1370:FF:000011">
    <property type="entry name" value="Aspartate carbamoyltransferase"/>
    <property type="match status" value="1"/>
</dbReference>
<dbReference type="InterPro" id="IPR006132">
    <property type="entry name" value="Asp/Orn_carbamoyltranf_P-bd"/>
</dbReference>
<feature type="binding site" evidence="7">
    <location>
        <position position="253"/>
    </location>
    <ligand>
        <name>carbamoyl phosphate</name>
        <dbReference type="ChEBI" id="CHEBI:58228"/>
    </ligand>
</feature>
<dbReference type="SUPFAM" id="SSF53671">
    <property type="entry name" value="Aspartate/ornithine carbamoyltransferase"/>
    <property type="match status" value="1"/>
</dbReference>